<dbReference type="Proteomes" id="UP000591537">
    <property type="component" value="Unassembled WGS sequence"/>
</dbReference>
<evidence type="ECO:0000256" key="2">
    <source>
        <dbReference type="SAM" id="SignalP"/>
    </source>
</evidence>
<dbReference type="Pfam" id="PF17963">
    <property type="entry name" value="Big_9"/>
    <property type="match status" value="1"/>
</dbReference>
<dbReference type="Gene3D" id="2.60.40.2810">
    <property type="match status" value="1"/>
</dbReference>
<sequence>MRKRTLTAVAVSGALFVGMSGPTVATGQANPAGEGATRPSPTPPKPPPPRDVIKDCPEVDTTNWADCSNATFRLLPGERISVRVAAASEVVDAAFQLVEARDVEEVISEVESVGKKKWRPLLNNVSKFTERRVTLLASPMETFDDGETIKAQIRVEHIPLNAMGTTYDIPKNKAFTVRVADQLVWGKHPITITRVSKPEHGTEKHLSHVIRYTPAKNFTGEDSLRYEVQSRYGERDSATITFVVK</sequence>
<name>A0A7W9TA24_9ACTN</name>
<organism evidence="3 4">
    <name type="scientific">Streptomyces paradoxus</name>
    <dbReference type="NCBI Taxonomy" id="66375"/>
    <lineage>
        <taxon>Bacteria</taxon>
        <taxon>Bacillati</taxon>
        <taxon>Actinomycetota</taxon>
        <taxon>Actinomycetes</taxon>
        <taxon>Kitasatosporales</taxon>
        <taxon>Streptomycetaceae</taxon>
        <taxon>Streptomyces</taxon>
    </lineage>
</organism>
<feature type="compositionally biased region" description="Pro residues" evidence="1">
    <location>
        <begin position="40"/>
        <end position="50"/>
    </location>
</feature>
<dbReference type="AlphaFoldDB" id="A0A7W9TA24"/>
<accession>A0A7W9TA24</accession>
<feature type="chain" id="PRO_5039564488" evidence="2">
    <location>
        <begin position="26"/>
        <end position="245"/>
    </location>
</feature>
<proteinExistence type="predicted"/>
<keyword evidence="2" id="KW-0732">Signal</keyword>
<evidence type="ECO:0000313" key="3">
    <source>
        <dbReference type="EMBL" id="MBB6075722.1"/>
    </source>
</evidence>
<evidence type="ECO:0000313" key="4">
    <source>
        <dbReference type="Proteomes" id="UP000591537"/>
    </source>
</evidence>
<keyword evidence="4" id="KW-1185">Reference proteome</keyword>
<feature type="signal peptide" evidence="2">
    <location>
        <begin position="1"/>
        <end position="25"/>
    </location>
</feature>
<gene>
    <name evidence="3" type="ORF">HNR57_001610</name>
</gene>
<feature type="region of interest" description="Disordered" evidence="1">
    <location>
        <begin position="20"/>
        <end position="50"/>
    </location>
</feature>
<comment type="caution">
    <text evidence="3">The sequence shown here is derived from an EMBL/GenBank/DDBJ whole genome shotgun (WGS) entry which is preliminary data.</text>
</comment>
<dbReference type="EMBL" id="JACHGV010000002">
    <property type="protein sequence ID" value="MBB6075722.1"/>
    <property type="molecule type" value="Genomic_DNA"/>
</dbReference>
<dbReference type="RefSeq" id="WP_184558280.1">
    <property type="nucleotide sequence ID" value="NZ_BAAARS010000002.1"/>
</dbReference>
<protein>
    <submittedName>
        <fullName evidence="3">Uncharacterized protein</fullName>
    </submittedName>
</protein>
<reference evidence="3 4" key="1">
    <citation type="submission" date="2020-08" db="EMBL/GenBank/DDBJ databases">
        <title>Genomic Encyclopedia of Type Strains, Phase IV (KMG-IV): sequencing the most valuable type-strain genomes for metagenomic binning, comparative biology and taxonomic classification.</title>
        <authorList>
            <person name="Goeker M."/>
        </authorList>
    </citation>
    <scope>NUCLEOTIDE SEQUENCE [LARGE SCALE GENOMIC DNA]</scope>
    <source>
        <strain evidence="3 4">DSM 43350</strain>
    </source>
</reference>
<evidence type="ECO:0000256" key="1">
    <source>
        <dbReference type="SAM" id="MobiDB-lite"/>
    </source>
</evidence>